<comment type="caution">
    <text evidence="23">The sequence shown here is derived from an EMBL/GenBank/DDBJ whole genome shotgun (WGS) entry which is preliminary data.</text>
</comment>
<evidence type="ECO:0000256" key="21">
    <source>
        <dbReference type="SAM" id="SignalP"/>
    </source>
</evidence>
<evidence type="ECO:0000313" key="24">
    <source>
        <dbReference type="Proteomes" id="UP001283361"/>
    </source>
</evidence>
<evidence type="ECO:0000256" key="8">
    <source>
        <dbReference type="ARBA" id="ARBA00022753"/>
    </source>
</evidence>
<evidence type="ECO:0000256" key="12">
    <source>
        <dbReference type="ARBA" id="ARBA00023180"/>
    </source>
</evidence>
<keyword evidence="6 20" id="KW-0812">Transmembrane</keyword>
<name>A0AAE1EE12_9GAST</name>
<evidence type="ECO:0000256" key="20">
    <source>
        <dbReference type="SAM" id="Phobius"/>
    </source>
</evidence>
<dbReference type="PANTHER" id="PTHR11506:SF35">
    <property type="entry name" value="LYSOSOME-ASSOCIATED MEMBRANE GLYCOPROTEIN 5"/>
    <property type="match status" value="1"/>
</dbReference>
<evidence type="ECO:0000259" key="22">
    <source>
        <dbReference type="Pfam" id="PF01299"/>
    </source>
</evidence>
<reference evidence="23" key="1">
    <citation type="journal article" date="2023" name="G3 (Bethesda)">
        <title>A reference genome for the long-term kleptoplast-retaining sea slug Elysia crispata morphotype clarki.</title>
        <authorList>
            <person name="Eastman K.E."/>
            <person name="Pendleton A.L."/>
            <person name="Shaikh M.A."/>
            <person name="Suttiyut T."/>
            <person name="Ogas R."/>
            <person name="Tomko P."/>
            <person name="Gavelis G."/>
            <person name="Widhalm J.R."/>
            <person name="Wisecaver J.H."/>
        </authorList>
    </citation>
    <scope>NUCLEOTIDE SEQUENCE</scope>
    <source>
        <strain evidence="23">ECLA1</strain>
    </source>
</reference>
<feature type="signal peptide" evidence="21">
    <location>
        <begin position="1"/>
        <end position="19"/>
    </location>
</feature>
<evidence type="ECO:0000256" key="18">
    <source>
        <dbReference type="ARBA" id="ARBA00074379"/>
    </source>
</evidence>
<dbReference type="InterPro" id="IPR002000">
    <property type="entry name" value="Lysosome-assoc_membr_glycop"/>
</dbReference>
<dbReference type="Proteomes" id="UP001283361">
    <property type="component" value="Unassembled WGS sequence"/>
</dbReference>
<comment type="subcellular location">
    <subcellularLocation>
        <location evidence="4">Cell projection</location>
        <location evidence="4">Dendrite</location>
    </subcellularLocation>
    <subcellularLocation>
        <location evidence="17">Cell projection</location>
        <location evidence="17">Growth cone membrane</location>
        <topology evidence="17">Single-pass type I membrane protein</topology>
    </subcellularLocation>
    <subcellularLocation>
        <location evidence="15">Cytoplasmic vesicle</location>
        <location evidence="15">Secretory vesicle</location>
        <location evidence="15">Synaptic vesicle membrane</location>
        <topology evidence="15">Single-pass type I membrane protein</topology>
    </subcellularLocation>
    <subcellularLocation>
        <location evidence="2">Early endosome membrane</location>
        <topology evidence="2">Single-pass type I membrane protein</topology>
    </subcellularLocation>
    <subcellularLocation>
        <location evidence="1">Endoplasmic reticulum-Golgi intermediate compartment membrane</location>
        <topology evidence="1">Single-pass type I membrane protein</topology>
    </subcellularLocation>
    <subcellularLocation>
        <location evidence="3">Recycling endosome</location>
    </subcellularLocation>
</comment>
<proteinExistence type="inferred from homology"/>
<dbReference type="EMBL" id="JAWDGP010000039">
    <property type="protein sequence ID" value="KAK3804149.1"/>
    <property type="molecule type" value="Genomic_DNA"/>
</dbReference>
<organism evidence="23 24">
    <name type="scientific">Elysia crispata</name>
    <name type="common">lettuce slug</name>
    <dbReference type="NCBI Taxonomy" id="231223"/>
    <lineage>
        <taxon>Eukaryota</taxon>
        <taxon>Metazoa</taxon>
        <taxon>Spiralia</taxon>
        <taxon>Lophotrochozoa</taxon>
        <taxon>Mollusca</taxon>
        <taxon>Gastropoda</taxon>
        <taxon>Heterobranchia</taxon>
        <taxon>Euthyneura</taxon>
        <taxon>Panpulmonata</taxon>
        <taxon>Sacoglossa</taxon>
        <taxon>Placobranchoidea</taxon>
        <taxon>Plakobranchidae</taxon>
        <taxon>Elysia</taxon>
    </lineage>
</organism>
<evidence type="ECO:0000256" key="7">
    <source>
        <dbReference type="ARBA" id="ARBA00022729"/>
    </source>
</evidence>
<evidence type="ECO:0000256" key="9">
    <source>
        <dbReference type="ARBA" id="ARBA00022989"/>
    </source>
</evidence>
<feature type="chain" id="PRO_5042291641" description="Lysosome-associated membrane glycoprotein 5" evidence="21">
    <location>
        <begin position="20"/>
        <end position="586"/>
    </location>
</feature>
<evidence type="ECO:0000256" key="15">
    <source>
        <dbReference type="ARBA" id="ARBA00029428"/>
    </source>
</evidence>
<dbReference type="Gene3D" id="2.40.160.110">
    <property type="match status" value="2"/>
</dbReference>
<evidence type="ECO:0000256" key="5">
    <source>
        <dbReference type="ARBA" id="ARBA00009644"/>
    </source>
</evidence>
<dbReference type="Pfam" id="PF01299">
    <property type="entry name" value="Lamp2-like_luminal"/>
    <property type="match status" value="1"/>
</dbReference>
<keyword evidence="24" id="KW-1185">Reference proteome</keyword>
<keyword evidence="8" id="KW-0967">Endosome</keyword>
<keyword evidence="13" id="KW-0966">Cell projection</keyword>
<evidence type="ECO:0000256" key="2">
    <source>
        <dbReference type="ARBA" id="ARBA00004158"/>
    </source>
</evidence>
<dbReference type="GO" id="GO:0031902">
    <property type="term" value="C:late endosome membrane"/>
    <property type="evidence" value="ECO:0007669"/>
    <property type="project" value="TreeGrafter"/>
</dbReference>
<keyword evidence="10" id="KW-0770">Synapse</keyword>
<keyword evidence="11 20" id="KW-0472">Membrane</keyword>
<keyword evidence="7 21" id="KW-0732">Signal</keyword>
<evidence type="ECO:0000256" key="10">
    <source>
        <dbReference type="ARBA" id="ARBA00023018"/>
    </source>
</evidence>
<dbReference type="GO" id="GO:0005765">
    <property type="term" value="C:lysosomal membrane"/>
    <property type="evidence" value="ECO:0007669"/>
    <property type="project" value="TreeGrafter"/>
</dbReference>
<dbReference type="AlphaFoldDB" id="A0AAE1EE12"/>
<evidence type="ECO:0000256" key="16">
    <source>
        <dbReference type="ARBA" id="ARBA00053950"/>
    </source>
</evidence>
<keyword evidence="14" id="KW-0968">Cytoplasmic vesicle</keyword>
<keyword evidence="12" id="KW-0325">Glycoprotein</keyword>
<evidence type="ECO:0000256" key="17">
    <source>
        <dbReference type="ARBA" id="ARBA00060492"/>
    </source>
</evidence>
<gene>
    <name evidence="23" type="ORF">RRG08_047617</name>
</gene>
<feature type="domain" description="Lysosome-associated membrane glycoprotein 2-like luminal" evidence="22">
    <location>
        <begin position="243"/>
        <end position="321"/>
    </location>
</feature>
<keyword evidence="9 20" id="KW-1133">Transmembrane helix</keyword>
<sequence>MGFRRFAFALAIMAAICSARHFEVSEEGADQPCVLLDVSFNIEVTAMKDGNVVAVENLTPDDKNVYALGECINSTNEIAIFFKKKSMWAIAFQPYDTHPVAMYRVFQFIPKEIFGSAVNITDQIGFSDPRPVYLKDVSHSYKCGIKDEWAYSSYTPVSSYNFTATVTVFDIQTQGMGLTGREYGPAEVCISPVPVPSPKPVTGKPASPPKPVTHVVKSTTPVHPVTHISPTQQPVPPAKAPLNSYSVKNGDEVCISMETMLTLVIKYPVTTADKYYKTATVNVPGDAKATGNCQVSETTQELSITFLNGWELKFTFTKDTDSLIQGALTRFSRNNPEPSYRISNITLLVVVDKKIFPDSVLGEGAKYTEVPASKTPDFPKKLSKDSDYFRCDSNDVNQLNEGVEVKTAHLKFKAFNTDAKPSFDGRATVCGGDHHTASKAGLIAGIIITIVVVGAVSALIVVMISRRRKLRNQQKFMGLRNKSNVKVVFGHAKGVRLLVEGQRLKLHTLQLYLVRLEIQQLLTLHLKSVAAVANADITAPPWPPTMSSNIAHTFCQWSVVSGWALTDETRTEKSKKKKISQSCNGD</sequence>
<accession>A0AAE1EE12</accession>
<evidence type="ECO:0000256" key="14">
    <source>
        <dbReference type="ARBA" id="ARBA00023329"/>
    </source>
</evidence>
<feature type="transmembrane region" description="Helical" evidence="20">
    <location>
        <begin position="442"/>
        <end position="465"/>
    </location>
</feature>
<protein>
    <recommendedName>
        <fullName evidence="18">Lysosome-associated membrane glycoprotein 5</fullName>
    </recommendedName>
    <alternativeName>
        <fullName evidence="19">Lysosome-associated membrane protein 5</fullName>
    </alternativeName>
</protein>
<evidence type="ECO:0000256" key="3">
    <source>
        <dbReference type="ARBA" id="ARBA00004172"/>
    </source>
</evidence>
<evidence type="ECO:0000313" key="23">
    <source>
        <dbReference type="EMBL" id="KAK3804149.1"/>
    </source>
</evidence>
<evidence type="ECO:0000256" key="19">
    <source>
        <dbReference type="ARBA" id="ARBA00076257"/>
    </source>
</evidence>
<dbReference type="GO" id="GO:0072594">
    <property type="term" value="P:establishment of protein localization to organelle"/>
    <property type="evidence" value="ECO:0007669"/>
    <property type="project" value="TreeGrafter"/>
</dbReference>
<evidence type="ECO:0000256" key="1">
    <source>
        <dbReference type="ARBA" id="ARBA00004151"/>
    </source>
</evidence>
<comment type="similarity">
    <text evidence="5">Belongs to the LAMP family.</text>
</comment>
<comment type="function">
    <text evidence="16">Plays a role in short-term synaptic plasticity in a subset of GABAergic neurons in the brain.</text>
</comment>
<dbReference type="PANTHER" id="PTHR11506">
    <property type="entry name" value="LYSOSOME-ASSOCIATED MEMBRANE GLYCOPROTEIN"/>
    <property type="match status" value="1"/>
</dbReference>
<dbReference type="InterPro" id="IPR048528">
    <property type="entry name" value="Lamp2-like_luminal"/>
</dbReference>
<evidence type="ECO:0000256" key="11">
    <source>
        <dbReference type="ARBA" id="ARBA00023136"/>
    </source>
</evidence>
<evidence type="ECO:0000256" key="13">
    <source>
        <dbReference type="ARBA" id="ARBA00023273"/>
    </source>
</evidence>
<evidence type="ECO:0000256" key="4">
    <source>
        <dbReference type="ARBA" id="ARBA00004279"/>
    </source>
</evidence>
<evidence type="ECO:0000256" key="6">
    <source>
        <dbReference type="ARBA" id="ARBA00022692"/>
    </source>
</evidence>
<dbReference type="GO" id="GO:0005886">
    <property type="term" value="C:plasma membrane"/>
    <property type="evidence" value="ECO:0007669"/>
    <property type="project" value="UniProtKB-SubCell"/>
</dbReference>